<evidence type="ECO:0000313" key="1">
    <source>
        <dbReference type="EMBL" id="CAK0806165.1"/>
    </source>
</evidence>
<accession>A0ABN9QJE9</accession>
<protein>
    <submittedName>
        <fullName evidence="1">Uncharacterized protein</fullName>
    </submittedName>
</protein>
<organism evidence="1 2">
    <name type="scientific">Prorocentrum cordatum</name>
    <dbReference type="NCBI Taxonomy" id="2364126"/>
    <lineage>
        <taxon>Eukaryota</taxon>
        <taxon>Sar</taxon>
        <taxon>Alveolata</taxon>
        <taxon>Dinophyceae</taxon>
        <taxon>Prorocentrales</taxon>
        <taxon>Prorocentraceae</taxon>
        <taxon>Prorocentrum</taxon>
    </lineage>
</organism>
<dbReference type="EMBL" id="CAUYUJ010003658">
    <property type="protein sequence ID" value="CAK0806165.1"/>
    <property type="molecule type" value="Genomic_DNA"/>
</dbReference>
<feature type="non-terminal residue" evidence="1">
    <location>
        <position position="1"/>
    </location>
</feature>
<reference evidence="1" key="1">
    <citation type="submission" date="2023-10" db="EMBL/GenBank/DDBJ databases">
        <authorList>
            <person name="Chen Y."/>
            <person name="Shah S."/>
            <person name="Dougan E. K."/>
            <person name="Thang M."/>
            <person name="Chan C."/>
        </authorList>
    </citation>
    <scope>NUCLEOTIDE SEQUENCE [LARGE SCALE GENOMIC DNA]</scope>
</reference>
<name>A0ABN9QJE9_9DINO</name>
<comment type="caution">
    <text evidence="1">The sequence shown here is derived from an EMBL/GenBank/DDBJ whole genome shotgun (WGS) entry which is preliminary data.</text>
</comment>
<keyword evidence="2" id="KW-1185">Reference proteome</keyword>
<gene>
    <name evidence="1" type="ORF">PCOR1329_LOCUS12502</name>
</gene>
<evidence type="ECO:0000313" key="2">
    <source>
        <dbReference type="Proteomes" id="UP001189429"/>
    </source>
</evidence>
<proteinExistence type="predicted"/>
<sequence length="92" mass="10384">VCKRLGLGYLVAWLMESHRAGTRCVCRDSHFAFATWLRSKAGLRQRRQARDWLVTGAAEVVPSPGATFEELLDLERVHRPAGEFFEPEEIAG</sequence>
<dbReference type="Proteomes" id="UP001189429">
    <property type="component" value="Unassembled WGS sequence"/>
</dbReference>